<proteinExistence type="predicted"/>
<protein>
    <submittedName>
        <fullName evidence="2">DNA mismatch repair protein mutL</fullName>
    </submittedName>
</protein>
<name>A0AAV9T5V0_9PEZI</name>
<accession>A0AAV9T5V0</accession>
<gene>
    <name evidence="2" type="ORF">QIS74_08947</name>
</gene>
<feature type="region of interest" description="Disordered" evidence="1">
    <location>
        <begin position="1"/>
        <end position="24"/>
    </location>
</feature>
<sequence>MAKDVTASPDGNTRPILLDPPRTDLTKYLQSQRLGQTQREEPNPWSIAKKAAEKRGDYEDNTPNSLAEAKIEVQGDSFKTTRTYGASILDAIGTLQCEGRKHIRRTILNHRYWNIPPPHKVIRKQVIKASYYDVYVSRGEQEAAFSTGLAEMEDISNRLQEVVGAWAYMEHGEDLEIEIDVVAMLERNDVEGMIE</sequence>
<evidence type="ECO:0000313" key="3">
    <source>
        <dbReference type="Proteomes" id="UP001327957"/>
    </source>
</evidence>
<comment type="caution">
    <text evidence="2">The sequence shown here is derived from an EMBL/GenBank/DDBJ whole genome shotgun (WGS) entry which is preliminary data.</text>
</comment>
<dbReference type="EMBL" id="JASAOK010000044">
    <property type="protein sequence ID" value="KAK6212945.1"/>
    <property type="molecule type" value="Genomic_DNA"/>
</dbReference>
<dbReference type="Proteomes" id="UP001327957">
    <property type="component" value="Unassembled WGS sequence"/>
</dbReference>
<organism evidence="2 3">
    <name type="scientific">Colletotrichum tabaci</name>
    <dbReference type="NCBI Taxonomy" id="1209068"/>
    <lineage>
        <taxon>Eukaryota</taxon>
        <taxon>Fungi</taxon>
        <taxon>Dikarya</taxon>
        <taxon>Ascomycota</taxon>
        <taxon>Pezizomycotina</taxon>
        <taxon>Sordariomycetes</taxon>
        <taxon>Hypocreomycetidae</taxon>
        <taxon>Glomerellales</taxon>
        <taxon>Glomerellaceae</taxon>
        <taxon>Colletotrichum</taxon>
        <taxon>Colletotrichum destructivum species complex</taxon>
    </lineage>
</organism>
<keyword evidence="3" id="KW-1185">Reference proteome</keyword>
<evidence type="ECO:0000313" key="2">
    <source>
        <dbReference type="EMBL" id="KAK6212945.1"/>
    </source>
</evidence>
<reference evidence="2 3" key="1">
    <citation type="submission" date="2023-04" db="EMBL/GenBank/DDBJ databases">
        <title>Colletotrichum tabacum stain YC1 causing leaf anthracnose on Nicotiana tabacum(L.) cv.</title>
        <authorList>
            <person name="Ji Z."/>
            <person name="Wang M."/>
            <person name="Zhang J."/>
            <person name="Wang N."/>
            <person name="Zhou Z."/>
        </authorList>
    </citation>
    <scope>NUCLEOTIDE SEQUENCE [LARGE SCALE GENOMIC DNA]</scope>
    <source>
        <strain evidence="2 3">YC1</strain>
    </source>
</reference>
<dbReference type="AlphaFoldDB" id="A0AAV9T5V0"/>
<evidence type="ECO:0000256" key="1">
    <source>
        <dbReference type="SAM" id="MobiDB-lite"/>
    </source>
</evidence>